<keyword evidence="8" id="KW-0234">DNA repair</keyword>
<dbReference type="GO" id="GO:0070336">
    <property type="term" value="F:flap-structured DNA binding"/>
    <property type="evidence" value="ECO:0007669"/>
    <property type="project" value="TreeGrafter"/>
</dbReference>
<feature type="domain" description="VRR-NUC" evidence="10">
    <location>
        <begin position="595"/>
        <end position="709"/>
    </location>
</feature>
<feature type="compositionally biased region" description="Polar residues" evidence="9">
    <location>
        <begin position="53"/>
        <end position="67"/>
    </location>
</feature>
<evidence type="ECO:0000256" key="2">
    <source>
        <dbReference type="ARBA" id="ARBA00005533"/>
    </source>
</evidence>
<sequence length="722" mass="83784">MSSNFIDLTSELEASYSINIWRKEINPFVRFGFLKDSKFEKLFDDLPSDSERSGTIQESNPDVQTEQSPKKDDTNIDEEEEFSIRSNNQSYHVEFFNLILQKIKNQPDVFDVCFNDTEKNTFRTFKELSPDCQELYVRLFQRKHTWIKEEKIKYDNINNPNCLKLLTNEGFLQNETSLKKLDEIINLLSLAEARSLIADFKMGKNNLSKSEIKETLQKNCKKQKTLFGSMEDIVIKKAKKMLGKCVLIEQSHSAIFSRMLTLFQMFISLFASDNNNILYHLLQVKIKQIIYTKYEVCDNSYLKSIFQSRESFTYYTEAVNLSDEFNILVESNSFEDAFVLYAKAFKKLKDSNIHCREDLPGHLKRYTAYYIFLRICRSSVTVLEKLKKYKEAVELIDFVLASPLIHAKHRGELWERKIIDCEKHLKNLELAHLSVEEAIKEPMVRGYWLYVFKQRLSRMEKKSKKKKGTDDNMFELENYKKVPIELLKATALLDTSSAHRAVFMSPSSSGGNIMSNVENLVLETYKAKGFVGLHHEGSTLMTLYVLLFWDIIFMNVDGVFLSEYQNAPLDMFTDDFYVKRKDDLDERLHFVYTATKQEIAEKLTKSWNENYQSNVACCNWSIFPSVQEAIDLTLCLKPKVLGGICEVYAKDLRSRMSGFPDLILWNLQTKSCKIIEVKGPGDKLSSKQIVWLDILQFLGADVSVCHVTGIGSKRKFVATQEV</sequence>
<dbReference type="SMART" id="SM00990">
    <property type="entry name" value="VRR_NUC"/>
    <property type="match status" value="1"/>
</dbReference>
<reference evidence="11" key="1">
    <citation type="submission" date="2021-01" db="UniProtKB">
        <authorList>
            <consortium name="EnsemblMetazoa"/>
        </authorList>
    </citation>
    <scope>IDENTIFICATION</scope>
</reference>
<dbReference type="InterPro" id="IPR049126">
    <property type="entry name" value="FAN1-like_TPR"/>
</dbReference>
<evidence type="ECO:0000256" key="9">
    <source>
        <dbReference type="SAM" id="MobiDB-lite"/>
    </source>
</evidence>
<evidence type="ECO:0000259" key="10">
    <source>
        <dbReference type="SMART" id="SM00990"/>
    </source>
</evidence>
<proteinExistence type="inferred from homology"/>
<dbReference type="InterPro" id="IPR049125">
    <property type="entry name" value="FAN1-like_WH"/>
</dbReference>
<dbReference type="GO" id="GO:0046872">
    <property type="term" value="F:metal ion binding"/>
    <property type="evidence" value="ECO:0007669"/>
    <property type="project" value="UniProtKB-KW"/>
</dbReference>
<evidence type="ECO:0000313" key="11">
    <source>
        <dbReference type="EnsemblMetazoa" id="CLYHEMP011092.1"/>
    </source>
</evidence>
<evidence type="ECO:0000256" key="5">
    <source>
        <dbReference type="ARBA" id="ARBA00022801"/>
    </source>
</evidence>
<dbReference type="Pfam" id="PF08774">
    <property type="entry name" value="VRR_NUC"/>
    <property type="match status" value="1"/>
</dbReference>
<evidence type="ECO:0000256" key="8">
    <source>
        <dbReference type="RuleBase" id="RU365033"/>
    </source>
</evidence>
<keyword evidence="8" id="KW-0539">Nucleus</keyword>
<evidence type="ECO:0000256" key="6">
    <source>
        <dbReference type="ARBA" id="ARBA00022842"/>
    </source>
</evidence>
<dbReference type="InterPro" id="IPR049132">
    <property type="entry name" value="FAN1-like_euk"/>
</dbReference>
<dbReference type="Gene3D" id="3.40.1350.10">
    <property type="match status" value="1"/>
</dbReference>
<name>A0A7M5WMB1_9CNID</name>
<dbReference type="Pfam" id="PF21170">
    <property type="entry name" value="FAN1_TPR"/>
    <property type="match status" value="1"/>
</dbReference>
<evidence type="ECO:0000256" key="3">
    <source>
        <dbReference type="ARBA" id="ARBA00022722"/>
    </source>
</evidence>
<dbReference type="PANTHER" id="PTHR15749:SF4">
    <property type="entry name" value="FANCONI-ASSOCIATED NUCLEASE 1"/>
    <property type="match status" value="1"/>
</dbReference>
<evidence type="ECO:0000256" key="1">
    <source>
        <dbReference type="ARBA" id="ARBA00000983"/>
    </source>
</evidence>
<dbReference type="InterPro" id="IPR011856">
    <property type="entry name" value="tRNA_endonuc-like_dom_sf"/>
</dbReference>
<dbReference type="GO" id="GO:0004528">
    <property type="term" value="F:phosphodiesterase I activity"/>
    <property type="evidence" value="ECO:0007669"/>
    <property type="project" value="UniProtKB-EC"/>
</dbReference>
<dbReference type="GO" id="GO:0008409">
    <property type="term" value="F:5'-3' exonuclease activity"/>
    <property type="evidence" value="ECO:0007669"/>
    <property type="project" value="TreeGrafter"/>
</dbReference>
<keyword evidence="4 8" id="KW-0479">Metal-binding</keyword>
<dbReference type="GeneID" id="136815141"/>
<dbReference type="AlphaFoldDB" id="A0A7M5WMB1"/>
<dbReference type="EC" id="3.1.4.1" evidence="8"/>
<keyword evidence="3 8" id="KW-0540">Nuclease</keyword>
<feature type="region of interest" description="Disordered" evidence="9">
    <location>
        <begin position="48"/>
        <end position="78"/>
    </location>
</feature>
<dbReference type="GO" id="GO:0036297">
    <property type="term" value="P:interstrand cross-link repair"/>
    <property type="evidence" value="ECO:0007669"/>
    <property type="project" value="InterPro"/>
</dbReference>
<evidence type="ECO:0000256" key="4">
    <source>
        <dbReference type="ARBA" id="ARBA00022723"/>
    </source>
</evidence>
<evidence type="ECO:0000313" key="12">
    <source>
        <dbReference type="Proteomes" id="UP000594262"/>
    </source>
</evidence>
<keyword evidence="6 8" id="KW-0460">Magnesium</keyword>
<comment type="function">
    <text evidence="8">Nuclease required for the repair of DNA interstrand cross-links (ICL). Acts as a 5'-3' exonuclease that anchors at a cut end of DNA and cleaves DNA successively at every third nucleotide, allowing to excise an ICL from one strand through flanking incisions.</text>
</comment>
<keyword evidence="7 8" id="KW-0464">Manganese</keyword>
<comment type="cofactor">
    <cofactor evidence="8">
        <name>Mg(2+)</name>
        <dbReference type="ChEBI" id="CHEBI:18420"/>
    </cofactor>
    <cofactor evidence="8">
        <name>Mn(2+)</name>
        <dbReference type="ChEBI" id="CHEBI:29035"/>
    </cofactor>
</comment>
<keyword evidence="5 8" id="KW-0378">Hydrolase</keyword>
<dbReference type="GO" id="GO:0017108">
    <property type="term" value="F:5'-flap endonuclease activity"/>
    <property type="evidence" value="ECO:0007669"/>
    <property type="project" value="TreeGrafter"/>
</dbReference>
<dbReference type="InterPro" id="IPR033315">
    <property type="entry name" value="Fan1-like"/>
</dbReference>
<comment type="subcellular location">
    <subcellularLocation>
        <location evidence="8">Nucleus</location>
    </subcellularLocation>
</comment>
<protein>
    <recommendedName>
        <fullName evidence="8">Fanconi-associated nuclease</fullName>
        <ecNumber evidence="8">3.1.4.1</ecNumber>
    </recommendedName>
</protein>
<dbReference type="CDD" id="cd22326">
    <property type="entry name" value="FAN1-like"/>
    <property type="match status" value="1"/>
</dbReference>
<keyword evidence="12" id="KW-1185">Reference proteome</keyword>
<dbReference type="Pfam" id="PF21315">
    <property type="entry name" value="FAN1_HTH"/>
    <property type="match status" value="1"/>
</dbReference>
<dbReference type="InterPro" id="IPR014883">
    <property type="entry name" value="VRR_NUC"/>
</dbReference>
<dbReference type="PANTHER" id="PTHR15749">
    <property type="entry name" value="FANCONI-ASSOCIATED NUCLEASE 1"/>
    <property type="match status" value="1"/>
</dbReference>
<evidence type="ECO:0000256" key="7">
    <source>
        <dbReference type="ARBA" id="ARBA00023211"/>
    </source>
</evidence>
<dbReference type="RefSeq" id="XP_066927689.1">
    <property type="nucleotide sequence ID" value="XM_067071588.1"/>
</dbReference>
<dbReference type="GO" id="GO:0005634">
    <property type="term" value="C:nucleus"/>
    <property type="evidence" value="ECO:0007669"/>
    <property type="project" value="UniProtKB-SubCell"/>
</dbReference>
<comment type="similarity">
    <text evidence="2 8">Belongs to the FAN1 family.</text>
</comment>
<organism evidence="11 12">
    <name type="scientific">Clytia hemisphaerica</name>
    <dbReference type="NCBI Taxonomy" id="252671"/>
    <lineage>
        <taxon>Eukaryota</taxon>
        <taxon>Metazoa</taxon>
        <taxon>Cnidaria</taxon>
        <taxon>Hydrozoa</taxon>
        <taxon>Hydroidolina</taxon>
        <taxon>Leptothecata</taxon>
        <taxon>Obeliida</taxon>
        <taxon>Clytiidae</taxon>
        <taxon>Clytia</taxon>
    </lineage>
</organism>
<dbReference type="Proteomes" id="UP000594262">
    <property type="component" value="Unplaced"/>
</dbReference>
<keyword evidence="8" id="KW-0227">DNA damage</keyword>
<dbReference type="OrthoDB" id="76364at2759"/>
<comment type="catalytic activity">
    <reaction evidence="1 8">
        <text>Hydrolytically removes 5'-nucleotides successively from the 3'-hydroxy termini of 3'-hydroxy-terminated oligonucleotides.</text>
        <dbReference type="EC" id="3.1.4.1"/>
    </reaction>
</comment>
<dbReference type="EnsemblMetazoa" id="CLYHEMT011092.1">
    <property type="protein sequence ID" value="CLYHEMP011092.1"/>
    <property type="gene ID" value="CLYHEMG011092"/>
</dbReference>
<accession>A0A7M5WMB1</accession>